<proteinExistence type="predicted"/>
<name>A0A915J2A6_ROMCU</name>
<keyword evidence="2" id="KW-1185">Reference proteome</keyword>
<reference evidence="3" key="1">
    <citation type="submission" date="2022-11" db="UniProtKB">
        <authorList>
            <consortium name="WormBaseParasite"/>
        </authorList>
    </citation>
    <scope>IDENTIFICATION</scope>
</reference>
<evidence type="ECO:0000313" key="2">
    <source>
        <dbReference type="Proteomes" id="UP000887565"/>
    </source>
</evidence>
<evidence type="ECO:0000313" key="3">
    <source>
        <dbReference type="WBParaSite" id="nRc.2.0.1.t20535-RA"/>
    </source>
</evidence>
<sequence length="134" mass="14821">MQWDVPNYHPQFRSKRHLFQIATWNSPYRGERAGGRNQPSGSGGGGPPHLGEICNKCFDLIQAVNMCNGDLLASPNGQSFASELGSDIILLEESSSPKSSIKVWQLPESCSEREKSMGTKEAWEGQDFRFMVAS</sequence>
<dbReference type="Proteomes" id="UP000887565">
    <property type="component" value="Unplaced"/>
</dbReference>
<protein>
    <submittedName>
        <fullName evidence="3">Uncharacterized protein</fullName>
    </submittedName>
</protein>
<accession>A0A915J2A6</accession>
<evidence type="ECO:0000256" key="1">
    <source>
        <dbReference type="SAM" id="MobiDB-lite"/>
    </source>
</evidence>
<organism evidence="2 3">
    <name type="scientific">Romanomermis culicivorax</name>
    <name type="common">Nematode worm</name>
    <dbReference type="NCBI Taxonomy" id="13658"/>
    <lineage>
        <taxon>Eukaryota</taxon>
        <taxon>Metazoa</taxon>
        <taxon>Ecdysozoa</taxon>
        <taxon>Nematoda</taxon>
        <taxon>Enoplea</taxon>
        <taxon>Dorylaimia</taxon>
        <taxon>Mermithida</taxon>
        <taxon>Mermithoidea</taxon>
        <taxon>Mermithidae</taxon>
        <taxon>Romanomermis</taxon>
    </lineage>
</organism>
<dbReference type="AlphaFoldDB" id="A0A915J2A6"/>
<dbReference type="WBParaSite" id="nRc.2.0.1.t20535-RA">
    <property type="protein sequence ID" value="nRc.2.0.1.t20535-RA"/>
    <property type="gene ID" value="nRc.2.0.1.g20535"/>
</dbReference>
<feature type="region of interest" description="Disordered" evidence="1">
    <location>
        <begin position="29"/>
        <end position="48"/>
    </location>
</feature>